<evidence type="ECO:0000259" key="1">
    <source>
        <dbReference type="Pfam" id="PF01370"/>
    </source>
</evidence>
<dbReference type="InterPro" id="IPR001509">
    <property type="entry name" value="Epimerase_deHydtase"/>
</dbReference>
<gene>
    <name evidence="2" type="ORF">EDD61_12317</name>
</gene>
<dbReference type="GO" id="GO:0005737">
    <property type="term" value="C:cytoplasm"/>
    <property type="evidence" value="ECO:0007669"/>
    <property type="project" value="TreeGrafter"/>
</dbReference>
<dbReference type="AlphaFoldDB" id="A0A4R3T297"/>
<evidence type="ECO:0000313" key="3">
    <source>
        <dbReference type="Proteomes" id="UP000295773"/>
    </source>
</evidence>
<comment type="caution">
    <text evidence="2">The sequence shown here is derived from an EMBL/GenBank/DDBJ whole genome shotgun (WGS) entry which is preliminary data.</text>
</comment>
<feature type="domain" description="NAD-dependent epimerase/dehydratase" evidence="1">
    <location>
        <begin position="5"/>
        <end position="228"/>
    </location>
</feature>
<evidence type="ECO:0000313" key="2">
    <source>
        <dbReference type="EMBL" id="TCU54727.1"/>
    </source>
</evidence>
<dbReference type="Pfam" id="PF01370">
    <property type="entry name" value="Epimerase"/>
    <property type="match status" value="1"/>
</dbReference>
<dbReference type="RefSeq" id="WP_132225506.1">
    <property type="nucleotide sequence ID" value="NZ_JANKBG010000022.1"/>
</dbReference>
<reference evidence="2 3" key="1">
    <citation type="submission" date="2019-03" db="EMBL/GenBank/DDBJ databases">
        <title>Genomic Encyclopedia of Type Strains, Phase IV (KMG-IV): sequencing the most valuable type-strain genomes for metagenomic binning, comparative biology and taxonomic classification.</title>
        <authorList>
            <person name="Goeker M."/>
        </authorList>
    </citation>
    <scope>NUCLEOTIDE SEQUENCE [LARGE SCALE GENOMIC DNA]</scope>
    <source>
        <strain evidence="2 3">DSM 29481</strain>
    </source>
</reference>
<organism evidence="2 3">
    <name type="scientific">Longicatena caecimuris</name>
    <dbReference type="NCBI Taxonomy" id="1796635"/>
    <lineage>
        <taxon>Bacteria</taxon>
        <taxon>Bacillati</taxon>
        <taxon>Bacillota</taxon>
        <taxon>Erysipelotrichia</taxon>
        <taxon>Erysipelotrichales</taxon>
        <taxon>Erysipelotrichaceae</taxon>
        <taxon>Longicatena</taxon>
    </lineage>
</organism>
<dbReference type="GO" id="GO:0004029">
    <property type="term" value="F:aldehyde dehydrogenase (NAD+) activity"/>
    <property type="evidence" value="ECO:0007669"/>
    <property type="project" value="TreeGrafter"/>
</dbReference>
<dbReference type="Proteomes" id="UP000295773">
    <property type="component" value="Unassembled WGS sequence"/>
</dbReference>
<dbReference type="Gene3D" id="3.40.50.720">
    <property type="entry name" value="NAD(P)-binding Rossmann-like Domain"/>
    <property type="match status" value="1"/>
</dbReference>
<sequence length="332" mass="37289">MKKTILLTGANGHLGKAILQELHETSYEIRALIMPQDHATDDSYVHYYKGDVLEPDSLLPFFANLQDKEVYLLHAAGIVDIQRKVSTKLYDVNVLGTKTMLQFAKQYHIKRFLYTSSVHAIPEKTYPQIITEVHHFDASLVKGGYAKTKALASQLVMDEVANGLDAVIVHPSGILGPYGTKNNYLVQMISDYLEGKLLAGVSGGYDFVDVRDVAKGCIAALEHGEKGDCYILSNQYYKISDILDITASLCGKDTLFMLPMWVAKAFAPIISGYAKLRHQRPLYTPYSLYTLASNVRFSHEHATTQLDYQSRSMKDTLRATIAWYQSRQVHEL</sequence>
<keyword evidence="3" id="KW-1185">Reference proteome</keyword>
<dbReference type="EMBL" id="SMBP01000023">
    <property type="protein sequence ID" value="TCU54727.1"/>
    <property type="molecule type" value="Genomic_DNA"/>
</dbReference>
<accession>A0A4R3T297</accession>
<proteinExistence type="predicted"/>
<dbReference type="PANTHER" id="PTHR48079:SF6">
    <property type="entry name" value="NAD(P)-BINDING DOMAIN-CONTAINING PROTEIN-RELATED"/>
    <property type="match status" value="1"/>
</dbReference>
<dbReference type="InterPro" id="IPR051783">
    <property type="entry name" value="NAD(P)-dependent_oxidoreduct"/>
</dbReference>
<dbReference type="SUPFAM" id="SSF51735">
    <property type="entry name" value="NAD(P)-binding Rossmann-fold domains"/>
    <property type="match status" value="1"/>
</dbReference>
<dbReference type="PANTHER" id="PTHR48079">
    <property type="entry name" value="PROTEIN YEEZ"/>
    <property type="match status" value="1"/>
</dbReference>
<dbReference type="InterPro" id="IPR036291">
    <property type="entry name" value="NAD(P)-bd_dom_sf"/>
</dbReference>
<protein>
    <submittedName>
        <fullName evidence="2">Dihydroflavonol-4-reductase</fullName>
    </submittedName>
</protein>
<name>A0A4R3T297_9FIRM</name>